<reference evidence="3 4" key="1">
    <citation type="submission" date="2019-11" db="EMBL/GenBank/DDBJ databases">
        <title>Spirosoma endbachense sp. nov., isolated from a natural salt meadow.</title>
        <authorList>
            <person name="Rojas J."/>
            <person name="Ambika Manirajan B."/>
            <person name="Ratering S."/>
            <person name="Suarez C."/>
            <person name="Geissler-Plaum R."/>
            <person name="Schnell S."/>
        </authorList>
    </citation>
    <scope>NUCLEOTIDE SEQUENCE [LARGE SCALE GENOMIC DNA]</scope>
    <source>
        <strain evidence="3 4">I-24</strain>
    </source>
</reference>
<proteinExistence type="predicted"/>
<dbReference type="Gene3D" id="1.10.3020.10">
    <property type="entry name" value="alpha-amino acid ester hydrolase ( Helical cap domain)"/>
    <property type="match status" value="1"/>
</dbReference>
<dbReference type="Gene3D" id="2.60.120.260">
    <property type="entry name" value="Galactose-binding domain-like"/>
    <property type="match status" value="1"/>
</dbReference>
<accession>A0A6P1VR74</accession>
<gene>
    <name evidence="3" type="ORF">GJR95_01920</name>
</gene>
<organism evidence="3 4">
    <name type="scientific">Spirosoma endbachense</name>
    <dbReference type="NCBI Taxonomy" id="2666025"/>
    <lineage>
        <taxon>Bacteria</taxon>
        <taxon>Pseudomonadati</taxon>
        <taxon>Bacteroidota</taxon>
        <taxon>Cytophagia</taxon>
        <taxon>Cytophagales</taxon>
        <taxon>Cytophagaceae</taxon>
        <taxon>Spirosoma</taxon>
    </lineage>
</organism>
<evidence type="ECO:0000313" key="3">
    <source>
        <dbReference type="EMBL" id="QHV93856.1"/>
    </source>
</evidence>
<keyword evidence="4" id="KW-1185">Reference proteome</keyword>
<feature type="domain" description="Xaa-Pro dipeptidyl-peptidase C-terminal" evidence="2">
    <location>
        <begin position="342"/>
        <end position="601"/>
    </location>
</feature>
<dbReference type="Gene3D" id="3.40.50.1820">
    <property type="entry name" value="alpha/beta hydrolase"/>
    <property type="match status" value="1"/>
</dbReference>
<evidence type="ECO:0000256" key="1">
    <source>
        <dbReference type="ARBA" id="ARBA00022801"/>
    </source>
</evidence>
<dbReference type="NCBIfam" id="TIGR00976">
    <property type="entry name" value="CocE_NonD"/>
    <property type="match status" value="1"/>
</dbReference>
<dbReference type="EMBL" id="CP045997">
    <property type="protein sequence ID" value="QHV93856.1"/>
    <property type="molecule type" value="Genomic_DNA"/>
</dbReference>
<protein>
    <submittedName>
        <fullName evidence="3">CocE/NonD family hydrolase</fullName>
    </submittedName>
</protein>
<name>A0A6P1VR74_9BACT</name>
<dbReference type="SMART" id="SM00939">
    <property type="entry name" value="PepX_C"/>
    <property type="match status" value="1"/>
</dbReference>
<dbReference type="RefSeq" id="WP_162384277.1">
    <property type="nucleotide sequence ID" value="NZ_CP045997.1"/>
</dbReference>
<keyword evidence="1 3" id="KW-0378">Hydrolase</keyword>
<dbReference type="InterPro" id="IPR029058">
    <property type="entry name" value="AB_hydrolase_fold"/>
</dbReference>
<dbReference type="Pfam" id="PF08530">
    <property type="entry name" value="PepX_C"/>
    <property type="match status" value="1"/>
</dbReference>
<dbReference type="InterPro" id="IPR013736">
    <property type="entry name" value="Xaa-Pro_dipept_C"/>
</dbReference>
<dbReference type="InterPro" id="IPR005674">
    <property type="entry name" value="CocE/Ser_esterase"/>
</dbReference>
<dbReference type="Proteomes" id="UP000464577">
    <property type="component" value="Chromosome"/>
</dbReference>
<dbReference type="SUPFAM" id="SSF49785">
    <property type="entry name" value="Galactose-binding domain-like"/>
    <property type="match status" value="1"/>
</dbReference>
<dbReference type="KEGG" id="senf:GJR95_01920"/>
<sequence length="607" mass="69898">MQNRLHWLTGFFLFLSFQAISQSPSPYERQEVMIPMRDGVRLNTVIYTLKNSQSPLPFLLTRTPYGVSHTESPDRIPYVKDMAEDGYIFVYQDIRGRYKSEGTFEMQRMSRNKKDSKAIDESSDTYDTIEWLLATIPNNSKKVGMYGISYAGWTTVMGAIDPHPALAAVSEQATPSDMFLGDDFHHNGAFRLSYGFEYAFMEEATKQDSLFPFPNYDTYEWYLKLGPLSNVNKLYFKNKLPSWNDFVNHPNYDSFWQKQSLITRIDRPKIPIMNVAGWWDQEDFYGPLKAYQLWEKQDQSHKNFLVAGPWNHGGWGRSDGRTLGNIQFDTATSVTFRKEIQAPWFAYHLKGKGPGNFPEAITFQTGSNSWQRYDSWPPKEATKRNLYFQADGKLSFEAPKATSGADAYLSDPAQPVPYRTRPIEATYGPGSRWRTWLTEDQRFVHNRPDVLSWETDALPNDITVTGEVWAKLFAATTGSDADWVVKLIDVYPAQYPQQPAMGGYQLMVANDVFRGRFRNSFEKPEAIEPNKPEVYSIDLHSINHVFKKGHKLMVQVQSTWFPIIDRNPQTFVPTIFDAKESDYRKATHTIFRSVTHPSHLEMSVVGK</sequence>
<dbReference type="GO" id="GO:0008239">
    <property type="term" value="F:dipeptidyl-peptidase activity"/>
    <property type="evidence" value="ECO:0007669"/>
    <property type="project" value="InterPro"/>
</dbReference>
<dbReference type="Pfam" id="PF02129">
    <property type="entry name" value="Peptidase_S15"/>
    <property type="match status" value="1"/>
</dbReference>
<dbReference type="SUPFAM" id="SSF53474">
    <property type="entry name" value="alpha/beta-Hydrolases"/>
    <property type="match status" value="1"/>
</dbReference>
<evidence type="ECO:0000259" key="2">
    <source>
        <dbReference type="SMART" id="SM00939"/>
    </source>
</evidence>
<dbReference type="InterPro" id="IPR008979">
    <property type="entry name" value="Galactose-bd-like_sf"/>
</dbReference>
<evidence type="ECO:0000313" key="4">
    <source>
        <dbReference type="Proteomes" id="UP000464577"/>
    </source>
</evidence>
<dbReference type="AlphaFoldDB" id="A0A6P1VR74"/>
<dbReference type="InterPro" id="IPR000383">
    <property type="entry name" value="Xaa-Pro-like_dom"/>
</dbReference>